<evidence type="ECO:0000256" key="7">
    <source>
        <dbReference type="ARBA" id="ARBA00022692"/>
    </source>
</evidence>
<dbReference type="InterPro" id="IPR013767">
    <property type="entry name" value="PAS_fold"/>
</dbReference>
<keyword evidence="12" id="KW-0902">Two-component regulatory system</keyword>
<dbReference type="InterPro" id="IPR035965">
    <property type="entry name" value="PAS-like_dom_sf"/>
</dbReference>
<comment type="catalytic activity">
    <reaction evidence="1">
        <text>ATP + protein L-histidine = ADP + protein N-phospho-L-histidine.</text>
        <dbReference type="EC" id="2.7.13.3"/>
    </reaction>
</comment>
<dbReference type="SMART" id="SM00091">
    <property type="entry name" value="PAS"/>
    <property type="match status" value="1"/>
</dbReference>
<evidence type="ECO:0000256" key="6">
    <source>
        <dbReference type="ARBA" id="ARBA00022679"/>
    </source>
</evidence>
<reference evidence="17 18" key="1">
    <citation type="submission" date="2020-08" db="EMBL/GenBank/DDBJ databases">
        <title>Genome public.</title>
        <authorList>
            <person name="Liu C."/>
            <person name="Sun Q."/>
        </authorList>
    </citation>
    <scope>NUCLEOTIDE SEQUENCE [LARGE SCALE GENOMIC DNA]</scope>
    <source>
        <strain evidence="17 18">New-38</strain>
    </source>
</reference>
<evidence type="ECO:0000256" key="10">
    <source>
        <dbReference type="ARBA" id="ARBA00022840"/>
    </source>
</evidence>
<dbReference type="InterPro" id="IPR000014">
    <property type="entry name" value="PAS"/>
</dbReference>
<keyword evidence="13 14" id="KW-0472">Membrane</keyword>
<sequence length="545" mass="59470">MSVPSRSSLRAQLLWLNVIIVSCSIALSLAGTLYLTLRSERRALDNSLLNSASILSRVPLVAEVLDGSSSREELAAFLNDTTSHVSDIDLILVADTENRIYYAPDSVFLGTHYTGTAQNAVLAGASPYTSNETGPMGSDHSAYAAVRDDSGALLGFVVVGVYVRSMAVLTFQTILRFAGIGLLSAALGSLLANQLSRRIKASLMGYEPDAFARRFHQREDILDALEEGVLAIDREETIIFLNTAAAQMLSLDEEGVVGKSLHTVYPRSTLDRVLRTGKPEYNVSMSSLKDVRVLSDRLPLYEDGRLTGAVGIFRNRTEVTRLADDLTGVRHMVDAMRAYTHEFMNKLHVILGLLQIGEPEKAQQYIMDTKRTQQEAVSRIMHQIGEPSVAALLVGKTSRAGELGIRLTLDRESFLPEGSPWLPPDAYVTILGNLIENAIEGLNQSPRDSKEITVSIRESEASLLLCVEDTGPGIPAEIQSHLFERGRSTKGRGRGTGLSLVQEVVSAYHGEIRVESESGIGTSFFITFRRDDPAAPEEESDCIKS</sequence>
<organism evidence="17 18">
    <name type="scientific">Pseudoflavonifractor hominis</name>
    <dbReference type="NCBI Taxonomy" id="2763059"/>
    <lineage>
        <taxon>Bacteria</taxon>
        <taxon>Bacillati</taxon>
        <taxon>Bacillota</taxon>
        <taxon>Clostridia</taxon>
        <taxon>Eubacteriales</taxon>
        <taxon>Oscillospiraceae</taxon>
        <taxon>Pseudoflavonifractor</taxon>
    </lineage>
</organism>
<dbReference type="PROSITE" id="PS50112">
    <property type="entry name" value="PAS"/>
    <property type="match status" value="1"/>
</dbReference>
<evidence type="ECO:0000256" key="2">
    <source>
        <dbReference type="ARBA" id="ARBA00004651"/>
    </source>
</evidence>
<keyword evidence="6" id="KW-0808">Transferase</keyword>
<dbReference type="InterPro" id="IPR005467">
    <property type="entry name" value="His_kinase_dom"/>
</dbReference>
<evidence type="ECO:0000256" key="8">
    <source>
        <dbReference type="ARBA" id="ARBA00022741"/>
    </source>
</evidence>
<evidence type="ECO:0000313" key="17">
    <source>
        <dbReference type="EMBL" id="MBC5731579.1"/>
    </source>
</evidence>
<keyword evidence="4" id="KW-1003">Cell membrane</keyword>
<name>A0ABR7HVM4_9FIRM</name>
<accession>A0ABR7HVM4</accession>
<dbReference type="InterPro" id="IPR016120">
    <property type="entry name" value="Sig_transdc_His_kin_SpoOB"/>
</dbReference>
<evidence type="ECO:0000256" key="5">
    <source>
        <dbReference type="ARBA" id="ARBA00022553"/>
    </source>
</evidence>
<dbReference type="InterPro" id="IPR029151">
    <property type="entry name" value="Sensor-like_sf"/>
</dbReference>
<dbReference type="GO" id="GO:0016301">
    <property type="term" value="F:kinase activity"/>
    <property type="evidence" value="ECO:0007669"/>
    <property type="project" value="UniProtKB-KW"/>
</dbReference>
<feature type="transmembrane region" description="Helical" evidence="14">
    <location>
        <begin position="151"/>
        <end position="171"/>
    </location>
</feature>
<evidence type="ECO:0000259" key="16">
    <source>
        <dbReference type="PROSITE" id="PS50112"/>
    </source>
</evidence>
<feature type="transmembrane region" description="Helical" evidence="14">
    <location>
        <begin position="12"/>
        <end position="37"/>
    </location>
</feature>
<evidence type="ECO:0000256" key="4">
    <source>
        <dbReference type="ARBA" id="ARBA00022475"/>
    </source>
</evidence>
<dbReference type="Gene3D" id="1.10.287.130">
    <property type="match status" value="1"/>
</dbReference>
<comment type="subcellular location">
    <subcellularLocation>
        <location evidence="2">Cell membrane</location>
        <topology evidence="2">Multi-pass membrane protein</topology>
    </subcellularLocation>
</comment>
<dbReference type="SUPFAM" id="SSF55874">
    <property type="entry name" value="ATPase domain of HSP90 chaperone/DNA topoisomerase II/histidine kinase"/>
    <property type="match status" value="1"/>
</dbReference>
<keyword evidence="5" id="KW-0597">Phosphoprotein</keyword>
<keyword evidence="7 14" id="KW-0812">Transmembrane</keyword>
<feature type="domain" description="Histidine kinase" evidence="15">
    <location>
        <begin position="338"/>
        <end position="532"/>
    </location>
</feature>
<dbReference type="SUPFAM" id="SSF55785">
    <property type="entry name" value="PYP-like sensor domain (PAS domain)"/>
    <property type="match status" value="1"/>
</dbReference>
<protein>
    <recommendedName>
        <fullName evidence="3">histidine kinase</fullName>
        <ecNumber evidence="3">2.7.13.3</ecNumber>
    </recommendedName>
</protein>
<keyword evidence="18" id="KW-1185">Reference proteome</keyword>
<dbReference type="SMART" id="SM00387">
    <property type="entry name" value="HATPase_c"/>
    <property type="match status" value="1"/>
</dbReference>
<evidence type="ECO:0000313" key="18">
    <source>
        <dbReference type="Proteomes" id="UP000660021"/>
    </source>
</evidence>
<dbReference type="SUPFAM" id="SSF55890">
    <property type="entry name" value="Sporulation response regulatory protein Spo0B"/>
    <property type="match status" value="1"/>
</dbReference>
<evidence type="ECO:0000256" key="14">
    <source>
        <dbReference type="SAM" id="Phobius"/>
    </source>
</evidence>
<proteinExistence type="predicted"/>
<dbReference type="SUPFAM" id="SSF103190">
    <property type="entry name" value="Sensory domain-like"/>
    <property type="match status" value="1"/>
</dbReference>
<evidence type="ECO:0000256" key="11">
    <source>
        <dbReference type="ARBA" id="ARBA00022989"/>
    </source>
</evidence>
<evidence type="ECO:0000256" key="3">
    <source>
        <dbReference type="ARBA" id="ARBA00012438"/>
    </source>
</evidence>
<dbReference type="PROSITE" id="PS51257">
    <property type="entry name" value="PROKAR_LIPOPROTEIN"/>
    <property type="match status" value="1"/>
</dbReference>
<dbReference type="Pfam" id="PF02518">
    <property type="entry name" value="HATPase_c"/>
    <property type="match status" value="1"/>
</dbReference>
<dbReference type="PANTHER" id="PTHR43547">
    <property type="entry name" value="TWO-COMPONENT HISTIDINE KINASE"/>
    <property type="match status" value="1"/>
</dbReference>
<dbReference type="Pfam" id="PF00989">
    <property type="entry name" value="PAS"/>
    <property type="match status" value="1"/>
</dbReference>
<dbReference type="Gene3D" id="3.30.565.10">
    <property type="entry name" value="Histidine kinase-like ATPase, C-terminal domain"/>
    <property type="match status" value="1"/>
</dbReference>
<dbReference type="InterPro" id="IPR033463">
    <property type="entry name" value="sCache_3"/>
</dbReference>
<evidence type="ECO:0000256" key="13">
    <source>
        <dbReference type="ARBA" id="ARBA00023136"/>
    </source>
</evidence>
<dbReference type="Pfam" id="PF14689">
    <property type="entry name" value="SPOB_a"/>
    <property type="match status" value="1"/>
</dbReference>
<comment type="caution">
    <text evidence="17">The sequence shown here is derived from an EMBL/GenBank/DDBJ whole genome shotgun (WGS) entry which is preliminary data.</text>
</comment>
<dbReference type="InterPro" id="IPR036890">
    <property type="entry name" value="HATPase_C_sf"/>
</dbReference>
<dbReference type="Pfam" id="PF17203">
    <property type="entry name" value="sCache_3_2"/>
    <property type="match status" value="1"/>
</dbReference>
<dbReference type="PANTHER" id="PTHR43547:SF10">
    <property type="entry name" value="SENSOR HISTIDINE KINASE DCUS"/>
    <property type="match status" value="1"/>
</dbReference>
<dbReference type="InterPro" id="IPR004358">
    <property type="entry name" value="Sig_transdc_His_kin-like_C"/>
</dbReference>
<keyword evidence="9 17" id="KW-0418">Kinase</keyword>
<gene>
    <name evidence="17" type="ORF">H8S34_12190</name>
</gene>
<dbReference type="CDD" id="cd00130">
    <property type="entry name" value="PAS"/>
    <property type="match status" value="1"/>
</dbReference>
<evidence type="ECO:0000256" key="12">
    <source>
        <dbReference type="ARBA" id="ARBA00023012"/>
    </source>
</evidence>
<dbReference type="Proteomes" id="UP000660021">
    <property type="component" value="Unassembled WGS sequence"/>
</dbReference>
<dbReference type="Gene3D" id="3.30.450.20">
    <property type="entry name" value="PAS domain"/>
    <property type="match status" value="2"/>
</dbReference>
<dbReference type="EC" id="2.7.13.3" evidence="3"/>
<evidence type="ECO:0000256" key="1">
    <source>
        <dbReference type="ARBA" id="ARBA00000085"/>
    </source>
</evidence>
<keyword evidence="10" id="KW-0067">ATP-binding</keyword>
<evidence type="ECO:0000256" key="9">
    <source>
        <dbReference type="ARBA" id="ARBA00022777"/>
    </source>
</evidence>
<evidence type="ECO:0000259" key="15">
    <source>
        <dbReference type="PROSITE" id="PS50109"/>
    </source>
</evidence>
<dbReference type="RefSeq" id="WP_101691359.1">
    <property type="nucleotide sequence ID" value="NZ_JACOPR010000008.1"/>
</dbReference>
<dbReference type="InterPro" id="IPR003594">
    <property type="entry name" value="HATPase_dom"/>
</dbReference>
<feature type="domain" description="PAS" evidence="16">
    <location>
        <begin position="214"/>
        <end position="268"/>
    </location>
</feature>
<dbReference type="InterPro" id="IPR039506">
    <property type="entry name" value="SPOB_a"/>
</dbReference>
<dbReference type="PRINTS" id="PR00344">
    <property type="entry name" value="BCTRLSENSOR"/>
</dbReference>
<dbReference type="PROSITE" id="PS50109">
    <property type="entry name" value="HIS_KIN"/>
    <property type="match status" value="1"/>
</dbReference>
<keyword evidence="11 14" id="KW-1133">Transmembrane helix</keyword>
<keyword evidence="8" id="KW-0547">Nucleotide-binding</keyword>
<dbReference type="EMBL" id="JACOPR010000008">
    <property type="protein sequence ID" value="MBC5731579.1"/>
    <property type="molecule type" value="Genomic_DNA"/>
</dbReference>